<dbReference type="RefSeq" id="WP_127056672.1">
    <property type="nucleotide sequence ID" value="NZ_RSCM01000024.1"/>
</dbReference>
<comment type="subcellular location">
    <subcellularLocation>
        <location evidence="1">Cell membrane</location>
        <topology evidence="1">Multi-pass membrane protein</topology>
    </subcellularLocation>
</comment>
<keyword evidence="2" id="KW-0813">Transport</keyword>
<proteinExistence type="predicted"/>
<evidence type="ECO:0000256" key="2">
    <source>
        <dbReference type="ARBA" id="ARBA00022448"/>
    </source>
</evidence>
<organism evidence="9 10">
    <name type="scientific">Trichormus variabilis SAG 1403-4b</name>
    <dbReference type="NCBI Taxonomy" id="447716"/>
    <lineage>
        <taxon>Bacteria</taxon>
        <taxon>Bacillati</taxon>
        <taxon>Cyanobacteriota</taxon>
        <taxon>Cyanophyceae</taxon>
        <taxon>Nostocales</taxon>
        <taxon>Nostocaceae</taxon>
        <taxon>Trichormus</taxon>
    </lineage>
</organism>
<sequence>MWKRKIPLAWLQLSREKARMGVAIAGIAFADVLMFLQLGIREALFDGAVQLHNSLEGEIVLVSSRYKALISLDQFSQRRLYQALGFTGVQSVSPIYLDSIPWKNPDNQQTWRIFAIGFNPEEKVVNLTGVQDNLNYLKEPDTVLFDRGSRKEFGNIVSHFENNNGVTTELNNRQINVVGLFRLGTSFGVNGNIITSDVNFLRLFANKRRKKGLIDFGLIKLEPDADVNWVIANLKANLPNDVQVLSKQEFVAKEKSFWNTSTPVGFTFTLGAIIGFVVGAVIVYQILYSDVSDHLPEYATLKAIGFKNNYLLVIVFQEALILAAIGFIPGFAISQGLYFMTRQATLLPIIMTVDRAIFIFILTTLMCSISALIAMQKLQAADPADVF</sequence>
<gene>
    <name evidence="9" type="ORF">DSM107003_48860</name>
</gene>
<evidence type="ECO:0000256" key="4">
    <source>
        <dbReference type="ARBA" id="ARBA00022692"/>
    </source>
</evidence>
<evidence type="ECO:0000313" key="10">
    <source>
        <dbReference type="Proteomes" id="UP000276103"/>
    </source>
</evidence>
<dbReference type="InterPro" id="IPR005891">
    <property type="entry name" value="DevC"/>
</dbReference>
<dbReference type="Pfam" id="PF02687">
    <property type="entry name" value="FtsX"/>
    <property type="match status" value="1"/>
</dbReference>
<accession>A0A3S1I689</accession>
<keyword evidence="3" id="KW-1003">Cell membrane</keyword>
<keyword evidence="5 7" id="KW-1133">Transmembrane helix</keyword>
<reference evidence="9 10" key="1">
    <citation type="journal article" date="2019" name="Genome Biol. Evol.">
        <title>Day and night: Metabolic profiles and evolutionary relationships of six axenic non-marine cyanobacteria.</title>
        <authorList>
            <person name="Will S.E."/>
            <person name="Henke P."/>
            <person name="Boedeker C."/>
            <person name="Huang S."/>
            <person name="Brinkmann H."/>
            <person name="Rohde M."/>
            <person name="Jarek M."/>
            <person name="Friedl T."/>
            <person name="Seufert S."/>
            <person name="Schumacher M."/>
            <person name="Overmann J."/>
            <person name="Neumann-Schaal M."/>
            <person name="Petersen J."/>
        </authorList>
    </citation>
    <scope>NUCLEOTIDE SEQUENCE [LARGE SCALE GENOMIC DNA]</scope>
    <source>
        <strain evidence="9 10">SAG 1403-4b</strain>
    </source>
</reference>
<dbReference type="InterPro" id="IPR051125">
    <property type="entry name" value="ABC-4/HrtB_transporter"/>
</dbReference>
<protein>
    <submittedName>
        <fullName evidence="9">ABC transporter</fullName>
    </submittedName>
</protein>
<keyword evidence="10" id="KW-1185">Reference proteome</keyword>
<name>A0A3S1I689_ANAVA</name>
<dbReference type="PANTHER" id="PTHR43738">
    <property type="entry name" value="ABC TRANSPORTER, MEMBRANE PROTEIN"/>
    <property type="match status" value="1"/>
</dbReference>
<comment type="caution">
    <text evidence="9">The sequence shown here is derived from an EMBL/GenBank/DDBJ whole genome shotgun (WGS) entry which is preliminary data.</text>
</comment>
<evidence type="ECO:0000259" key="8">
    <source>
        <dbReference type="Pfam" id="PF02687"/>
    </source>
</evidence>
<keyword evidence="4 7" id="KW-0812">Transmembrane</keyword>
<feature type="transmembrane region" description="Helical" evidence="7">
    <location>
        <begin position="264"/>
        <end position="288"/>
    </location>
</feature>
<dbReference type="Proteomes" id="UP000276103">
    <property type="component" value="Unassembled WGS sequence"/>
</dbReference>
<feature type="transmembrane region" description="Helical" evidence="7">
    <location>
        <begin position="356"/>
        <end position="375"/>
    </location>
</feature>
<feature type="domain" description="ABC3 transporter permease C-terminal" evidence="8">
    <location>
        <begin position="272"/>
        <end position="377"/>
    </location>
</feature>
<dbReference type="OrthoDB" id="417886at2"/>
<dbReference type="EMBL" id="RSCM01000024">
    <property type="protein sequence ID" value="RUS92763.1"/>
    <property type="molecule type" value="Genomic_DNA"/>
</dbReference>
<dbReference type="PIRSF" id="PIRSF031773">
    <property type="entry name" value="DevC"/>
    <property type="match status" value="1"/>
</dbReference>
<evidence type="ECO:0000256" key="6">
    <source>
        <dbReference type="ARBA" id="ARBA00023136"/>
    </source>
</evidence>
<dbReference type="GO" id="GO:0005886">
    <property type="term" value="C:plasma membrane"/>
    <property type="evidence" value="ECO:0007669"/>
    <property type="project" value="UniProtKB-SubCell"/>
</dbReference>
<dbReference type="PANTHER" id="PTHR43738:SF1">
    <property type="entry name" value="HEMIN TRANSPORT SYSTEM PERMEASE PROTEIN HRTB-RELATED"/>
    <property type="match status" value="1"/>
</dbReference>
<keyword evidence="6 7" id="KW-0472">Membrane</keyword>
<evidence type="ECO:0000256" key="1">
    <source>
        <dbReference type="ARBA" id="ARBA00004651"/>
    </source>
</evidence>
<evidence type="ECO:0000256" key="3">
    <source>
        <dbReference type="ARBA" id="ARBA00022475"/>
    </source>
</evidence>
<feature type="transmembrane region" description="Helical" evidence="7">
    <location>
        <begin position="309"/>
        <end position="333"/>
    </location>
</feature>
<evidence type="ECO:0000256" key="5">
    <source>
        <dbReference type="ARBA" id="ARBA00022989"/>
    </source>
</evidence>
<dbReference type="InterPro" id="IPR003838">
    <property type="entry name" value="ABC3_permease_C"/>
</dbReference>
<dbReference type="AlphaFoldDB" id="A0A3S1I689"/>
<feature type="transmembrane region" description="Helical" evidence="7">
    <location>
        <begin position="21"/>
        <end position="40"/>
    </location>
</feature>
<evidence type="ECO:0000256" key="7">
    <source>
        <dbReference type="SAM" id="Phobius"/>
    </source>
</evidence>
<evidence type="ECO:0000313" key="9">
    <source>
        <dbReference type="EMBL" id="RUS92763.1"/>
    </source>
</evidence>
<dbReference type="NCBIfam" id="TIGR01185">
    <property type="entry name" value="devC"/>
    <property type="match status" value="1"/>
</dbReference>